<protein>
    <submittedName>
        <fullName evidence="1">Uncharacterized protein</fullName>
    </submittedName>
</protein>
<dbReference type="EMBL" id="KI658392">
    <property type="protein sequence ID" value="ETN82760.1"/>
    <property type="molecule type" value="Genomic_DNA"/>
</dbReference>
<evidence type="ECO:0000313" key="2">
    <source>
        <dbReference type="Proteomes" id="UP000053676"/>
    </source>
</evidence>
<dbReference type="AlphaFoldDB" id="W2TL05"/>
<organism evidence="1 2">
    <name type="scientific">Necator americanus</name>
    <name type="common">Human hookworm</name>
    <dbReference type="NCBI Taxonomy" id="51031"/>
    <lineage>
        <taxon>Eukaryota</taxon>
        <taxon>Metazoa</taxon>
        <taxon>Ecdysozoa</taxon>
        <taxon>Nematoda</taxon>
        <taxon>Chromadorea</taxon>
        <taxon>Rhabditida</taxon>
        <taxon>Rhabditina</taxon>
        <taxon>Rhabditomorpha</taxon>
        <taxon>Strongyloidea</taxon>
        <taxon>Ancylostomatidae</taxon>
        <taxon>Bunostominae</taxon>
        <taxon>Necator</taxon>
    </lineage>
</organism>
<keyword evidence="2" id="KW-1185">Reference proteome</keyword>
<name>W2TL05_NECAM</name>
<reference evidence="2" key="1">
    <citation type="journal article" date="2014" name="Nat. Genet.">
        <title>Genome of the human hookworm Necator americanus.</title>
        <authorList>
            <person name="Tang Y.T."/>
            <person name="Gao X."/>
            <person name="Rosa B.A."/>
            <person name="Abubucker S."/>
            <person name="Hallsworth-Pepin K."/>
            <person name="Martin J."/>
            <person name="Tyagi R."/>
            <person name="Heizer E."/>
            <person name="Zhang X."/>
            <person name="Bhonagiri-Palsikar V."/>
            <person name="Minx P."/>
            <person name="Warren W.C."/>
            <person name="Wang Q."/>
            <person name="Zhan B."/>
            <person name="Hotez P.J."/>
            <person name="Sternberg P.W."/>
            <person name="Dougall A."/>
            <person name="Gaze S.T."/>
            <person name="Mulvenna J."/>
            <person name="Sotillo J."/>
            <person name="Ranganathan S."/>
            <person name="Rabelo E.M."/>
            <person name="Wilson R.K."/>
            <person name="Felgner P.L."/>
            <person name="Bethony J."/>
            <person name="Hawdon J.M."/>
            <person name="Gasser R.B."/>
            <person name="Loukas A."/>
            <person name="Mitreva M."/>
        </authorList>
    </citation>
    <scope>NUCLEOTIDE SEQUENCE [LARGE SCALE GENOMIC DNA]</scope>
</reference>
<dbReference type="Proteomes" id="UP000053676">
    <property type="component" value="Unassembled WGS sequence"/>
</dbReference>
<dbReference type="KEGG" id="nai:NECAME_07820"/>
<proteinExistence type="predicted"/>
<sequence>MKRCCWKPEGRLEGLFMIKRGSHSQRVSMDKVRVETTSSRSSKLLLRSRGVVKIDGGAH</sequence>
<evidence type="ECO:0000313" key="1">
    <source>
        <dbReference type="EMBL" id="ETN82760.1"/>
    </source>
</evidence>
<gene>
    <name evidence="1" type="ORF">NECAME_07820</name>
</gene>
<accession>W2TL05</accession>